<dbReference type="GO" id="GO:0005737">
    <property type="term" value="C:cytoplasm"/>
    <property type="evidence" value="ECO:0007669"/>
    <property type="project" value="TreeGrafter"/>
</dbReference>
<dbReference type="Pfam" id="PF00501">
    <property type="entry name" value="AMP-binding"/>
    <property type="match status" value="1"/>
</dbReference>
<feature type="compositionally biased region" description="Polar residues" evidence="5">
    <location>
        <begin position="1303"/>
        <end position="1332"/>
    </location>
</feature>
<dbReference type="PROSITE" id="PS00455">
    <property type="entry name" value="AMP_BINDING"/>
    <property type="match status" value="1"/>
</dbReference>
<organism evidence="7 8">
    <name type="scientific">Alectoria fallacina</name>
    <dbReference type="NCBI Taxonomy" id="1903189"/>
    <lineage>
        <taxon>Eukaryota</taxon>
        <taxon>Fungi</taxon>
        <taxon>Dikarya</taxon>
        <taxon>Ascomycota</taxon>
        <taxon>Pezizomycotina</taxon>
        <taxon>Lecanoromycetes</taxon>
        <taxon>OSLEUM clade</taxon>
        <taxon>Lecanoromycetidae</taxon>
        <taxon>Lecanorales</taxon>
        <taxon>Lecanorineae</taxon>
        <taxon>Parmeliaceae</taxon>
        <taxon>Alectoria</taxon>
    </lineage>
</organism>
<dbReference type="NCBIfam" id="TIGR01733">
    <property type="entry name" value="AA-adenyl-dom"/>
    <property type="match status" value="1"/>
</dbReference>
<evidence type="ECO:0000259" key="6">
    <source>
        <dbReference type="PROSITE" id="PS50075"/>
    </source>
</evidence>
<accession>A0A8H3F342</accession>
<dbReference type="InterPro" id="IPR010071">
    <property type="entry name" value="AA_adenyl_dom"/>
</dbReference>
<proteinExistence type="inferred from homology"/>
<dbReference type="InterPro" id="IPR045851">
    <property type="entry name" value="AMP-bd_C_sf"/>
</dbReference>
<dbReference type="PANTHER" id="PTHR45527:SF3">
    <property type="entry name" value="SIDEROPHORE SYNTHETASE (EUROFUNG)"/>
    <property type="match status" value="1"/>
</dbReference>
<dbReference type="Proteomes" id="UP000664203">
    <property type="component" value="Unassembled WGS sequence"/>
</dbReference>
<dbReference type="GO" id="GO:0044550">
    <property type="term" value="P:secondary metabolite biosynthetic process"/>
    <property type="evidence" value="ECO:0007669"/>
    <property type="project" value="TreeGrafter"/>
</dbReference>
<dbReference type="SUPFAM" id="SSF56801">
    <property type="entry name" value="Acetyl-CoA synthetase-like"/>
    <property type="match status" value="1"/>
</dbReference>
<dbReference type="Gene3D" id="3.30.559.10">
    <property type="entry name" value="Chloramphenicol acetyltransferase-like domain"/>
    <property type="match status" value="2"/>
</dbReference>
<dbReference type="Gene3D" id="3.30.559.30">
    <property type="entry name" value="Nonribosomal peptide synthetase, condensation domain"/>
    <property type="match status" value="2"/>
</dbReference>
<keyword evidence="1" id="KW-0596">Phosphopantetheine</keyword>
<dbReference type="InterPro" id="IPR009081">
    <property type="entry name" value="PP-bd_ACP"/>
</dbReference>
<dbReference type="SUPFAM" id="SSF52777">
    <property type="entry name" value="CoA-dependent acyltransferases"/>
    <property type="match status" value="4"/>
</dbReference>
<dbReference type="Pfam" id="PF00550">
    <property type="entry name" value="PP-binding"/>
    <property type="match status" value="2"/>
</dbReference>
<dbReference type="Gene3D" id="3.30.300.30">
    <property type="match status" value="1"/>
</dbReference>
<comment type="similarity">
    <text evidence="4">Belongs to the NRP synthetase family.</text>
</comment>
<dbReference type="GO" id="GO:0031177">
    <property type="term" value="F:phosphopantetheine binding"/>
    <property type="evidence" value="ECO:0007669"/>
    <property type="project" value="TreeGrafter"/>
</dbReference>
<dbReference type="InterPro" id="IPR042099">
    <property type="entry name" value="ANL_N_sf"/>
</dbReference>
<dbReference type="InterPro" id="IPR001242">
    <property type="entry name" value="Condensation_dom"/>
</dbReference>
<evidence type="ECO:0000256" key="2">
    <source>
        <dbReference type="ARBA" id="ARBA00022553"/>
    </source>
</evidence>
<dbReference type="GO" id="GO:0043041">
    <property type="term" value="P:amino acid activation for nonribosomal peptide biosynthetic process"/>
    <property type="evidence" value="ECO:0007669"/>
    <property type="project" value="TreeGrafter"/>
</dbReference>
<keyword evidence="2" id="KW-0597">Phosphoprotein</keyword>
<evidence type="ECO:0000313" key="8">
    <source>
        <dbReference type="Proteomes" id="UP000664203"/>
    </source>
</evidence>
<dbReference type="CDD" id="cd05918">
    <property type="entry name" value="A_NRPS_SidN3_like"/>
    <property type="match status" value="1"/>
</dbReference>
<dbReference type="OrthoDB" id="416786at2759"/>
<dbReference type="InterPro" id="IPR023213">
    <property type="entry name" value="CAT-like_dom_sf"/>
</dbReference>
<feature type="region of interest" description="Disordered" evidence="5">
    <location>
        <begin position="1303"/>
        <end position="1336"/>
    </location>
</feature>
<dbReference type="InterPro" id="IPR020845">
    <property type="entry name" value="AMP-binding_CS"/>
</dbReference>
<evidence type="ECO:0000256" key="5">
    <source>
        <dbReference type="SAM" id="MobiDB-lite"/>
    </source>
</evidence>
<name>A0A8H3F342_9LECA</name>
<dbReference type="GO" id="GO:0016874">
    <property type="term" value="F:ligase activity"/>
    <property type="evidence" value="ECO:0007669"/>
    <property type="project" value="UniProtKB-KW"/>
</dbReference>
<dbReference type="PANTHER" id="PTHR45527">
    <property type="entry name" value="NONRIBOSOMAL PEPTIDE SYNTHETASE"/>
    <property type="match status" value="1"/>
</dbReference>
<evidence type="ECO:0000313" key="7">
    <source>
        <dbReference type="EMBL" id="CAF9916698.1"/>
    </source>
</evidence>
<evidence type="ECO:0000256" key="1">
    <source>
        <dbReference type="ARBA" id="ARBA00022450"/>
    </source>
</evidence>
<dbReference type="Gene3D" id="3.40.50.12780">
    <property type="entry name" value="N-terminal domain of ligase-like"/>
    <property type="match status" value="1"/>
</dbReference>
<dbReference type="InterPro" id="IPR000873">
    <property type="entry name" value="AMP-dep_synth/lig_dom"/>
</dbReference>
<dbReference type="Gene3D" id="1.10.1200.10">
    <property type="entry name" value="ACP-like"/>
    <property type="match status" value="2"/>
</dbReference>
<keyword evidence="3" id="KW-0436">Ligase</keyword>
<gene>
    <name evidence="7" type="ORF">ALECFALPRED_010822</name>
</gene>
<reference evidence="7" key="1">
    <citation type="submission" date="2021-03" db="EMBL/GenBank/DDBJ databases">
        <authorList>
            <person name="Tagirdzhanova G."/>
        </authorList>
    </citation>
    <scope>NUCLEOTIDE SEQUENCE</scope>
</reference>
<dbReference type="CDD" id="cd19545">
    <property type="entry name" value="FUM14_C_NRPS-like"/>
    <property type="match status" value="1"/>
</dbReference>
<dbReference type="Pfam" id="PF00668">
    <property type="entry name" value="Condensation"/>
    <property type="match status" value="2"/>
</dbReference>
<dbReference type="InterPro" id="IPR036736">
    <property type="entry name" value="ACP-like_sf"/>
</dbReference>
<feature type="domain" description="Carrier" evidence="6">
    <location>
        <begin position="751"/>
        <end position="830"/>
    </location>
</feature>
<dbReference type="EMBL" id="CAJPDR010000092">
    <property type="protein sequence ID" value="CAF9916698.1"/>
    <property type="molecule type" value="Genomic_DNA"/>
</dbReference>
<sequence length="1875" mass="208113">MPSLDVALIDSESLQWFCLKQEIANTSLFKLGWALILHRFFESSIFLVRAEDVNIRNGEVCYENCDALSTTRVVEYRSELAKETATFNALQPNHFEPRNDALRSEKILQEGGREAFDSSTQKIWTALDFCCTSLAPAPLNESLLVSEKLQIVVKIESLRAKLSARLVYDGNMVTTFQAECAARALGTAVQSMISGAKHVADVNILGEYDMKQIFAWNAPQLLPVEDCLHHLVERSVSKNPEAMAILSWDGTLTYKELDQLSSRLAHHFIDKYHIGLNKIIPLCFEKSMWAVVAMLAILKCGASYACMDPTYPPDRRIHILSMLDADLMVTSPMHRELREHCTAIVIDANLLASITTVETSPNVNVGPTSACIVAFTSGSTGNPKGFVHEHVSICTGMTSNACSQGLKTNSSRVFQWAAYTFDVSITEIYAPLIYGGCVCIPSEEERLNNVEECMRRMEVNWSYFTPSFARFFQRYSVPTLKTLIMGGEALTSDDVKGWVNKVRVLNAYGPAESANWWLEPQTGDSDIISIGRPTVNMLAWVADPEDHTRLLPLGAIGELLLEGPGLFRGYLHNPEQNKKSLIEPPLWRRAAESELPRKMYKTGDLVRYLPDGKMIYMGRKDTMVKLRGQRMELGEVEIHLRRNLPEFILSAADVIRPAGDAKDPVLVAFLYIPEDAQDVTLPGLSAMLQTQLIKSLPVFMVPRIYVPVPSMPYNTSRKLDRAKLRQYASSLTLSQLLVINTPLEVERNETQDLSLMETIIGELWADALQSKSSRIDAGDNFFALGGTSLAALKVTASARDRGVQFSYLDIFRTASLSALASMANFVPKSSEEIILPLSLVKDSRGTGAVVADAVKQCGIAEESIEDLYPLAPQQEGLWALSLVQSGNYVAQFILTLKANVKVETFRAAWESVVNVLPIFRTRFTQSDSGSYQVIVKGKMKWQIASSLEQYLREDRQIAMALGDPLTRHALVTEMEEEPHVRDTFNGVKDGRTMIVCSMHHALFDGESTPLFLNAVAQAYKGILPDIRKVAPFNSFIGYLQKLDDSASTTYWRSQFDSISPVEFPSLPSRTHRPNPKSTYKGTIQFARKLGSRITTPTVLQAAWALTLAQATQCQNPTFGITLAGRNAPVNHIESLIGPTFVTLPTHAHVDATESVIKYLDNTQLSSTAMMPFVHTGMQKIMKLSPQCRAACQFQNLLIIQTPDDTNYEEVFDFFDMTGGFGRFNSHSLMWICYLNEDGAALAASFDNCVISEERVQILAHQFEKFVHVLCLEEDNRYLASLVEAQSGHPKIVSSQSPELTFTTGQEVSSNGVSPLLATTKTGESPAHSSHNPGQRLPQPLIEERLIIGVCNILGLSAEHIDMGSSFIAHGGDSIHALRLMASLKVEKIAVAVHDIMQPQSLSSLALKAKPVPVNWAPRISPVTLGDQNSNTTSVPDQFTNYLLEQIGPLITNGSRNASEVISAIRPCTPTQKQILHSQKTIWRSYKSHTVFEVTAANMSSSALEIAWVNVVSRHEILRTIFLPKTPGSQESQIVLRNPEIRIRHTSCGPEGPSESLSRIGTLQSTPLQPSHCFTTCTGNNRALSFRADIDHVLSDGPSYLLIMHELNELLHCKEVPSPSQLGPFLDHRAAVDRSKSLVYWQEYLGNTTPCQLWETLPNTPSVDFHTLSFDMDIAERSSKFCRKLQITSSTLIRLVWALVLRDISCSASVAFGYLVSSRDAAFDDMDQVMGPLFHVLPCNFHVKMDATTHDALTEMQKDSVNSLEHQMMPLPEVCESMGKDIGGKDYFSTLINHRRFAVGDAQQEAKVAFKDLGTRDPMDYQLVLAVNETEQGIQFELTYWTPLVTHGAANEVAQAVSQKLTAIMTHEQSPLSELC</sequence>
<dbReference type="SUPFAM" id="SSF47336">
    <property type="entry name" value="ACP-like"/>
    <property type="match status" value="2"/>
</dbReference>
<comment type="caution">
    <text evidence="7">The sequence shown here is derived from an EMBL/GenBank/DDBJ whole genome shotgun (WGS) entry which is preliminary data.</text>
</comment>
<evidence type="ECO:0000256" key="4">
    <source>
        <dbReference type="ARBA" id="ARBA00029454"/>
    </source>
</evidence>
<dbReference type="PROSITE" id="PS50075">
    <property type="entry name" value="CARRIER"/>
    <property type="match status" value="1"/>
</dbReference>
<evidence type="ECO:0000256" key="3">
    <source>
        <dbReference type="ARBA" id="ARBA00022598"/>
    </source>
</evidence>
<dbReference type="CDD" id="cd19542">
    <property type="entry name" value="CT_NRPS-like"/>
    <property type="match status" value="1"/>
</dbReference>
<keyword evidence="8" id="KW-1185">Reference proteome</keyword>
<protein>
    <recommendedName>
        <fullName evidence="6">Carrier domain-containing protein</fullName>
    </recommendedName>
</protein>